<feature type="transmembrane region" description="Helical" evidence="1">
    <location>
        <begin position="44"/>
        <end position="76"/>
    </location>
</feature>
<sequence>MFFRAIFNQKNVKFGMVLGAYAALFRGSLFLFEKSNCYKETTNVALAGFIAGISYYIKPTINILAIATVTVIQILLKENFKGTKSTKLVLIMLIYMFSNGILFQNRFIAPITCPKYYVNMLQMASQQLIDEIYHRLINKYLKT</sequence>
<gene>
    <name evidence="2" type="ORF">Zmor_001240</name>
</gene>
<evidence type="ECO:0000313" key="3">
    <source>
        <dbReference type="Proteomes" id="UP001168821"/>
    </source>
</evidence>
<keyword evidence="3" id="KW-1185">Reference proteome</keyword>
<accession>A0AA38MP51</accession>
<reference evidence="2" key="1">
    <citation type="journal article" date="2023" name="G3 (Bethesda)">
        <title>Whole genome assemblies of Zophobas morio and Tenebrio molitor.</title>
        <authorList>
            <person name="Kaur S."/>
            <person name="Stinson S.A."/>
            <person name="diCenzo G.C."/>
        </authorList>
    </citation>
    <scope>NUCLEOTIDE SEQUENCE</scope>
    <source>
        <strain evidence="2">QUZm001</strain>
    </source>
</reference>
<proteinExistence type="predicted"/>
<evidence type="ECO:0000256" key="1">
    <source>
        <dbReference type="SAM" id="Phobius"/>
    </source>
</evidence>
<keyword evidence="1" id="KW-0472">Membrane</keyword>
<comment type="caution">
    <text evidence="2">The sequence shown here is derived from an EMBL/GenBank/DDBJ whole genome shotgun (WGS) entry which is preliminary data.</text>
</comment>
<protein>
    <submittedName>
        <fullName evidence="2">Uncharacterized protein</fullName>
    </submittedName>
</protein>
<feature type="transmembrane region" description="Helical" evidence="1">
    <location>
        <begin position="12"/>
        <end position="32"/>
    </location>
</feature>
<keyword evidence="1" id="KW-1133">Transmembrane helix</keyword>
<dbReference type="Proteomes" id="UP001168821">
    <property type="component" value="Unassembled WGS sequence"/>
</dbReference>
<dbReference type="AlphaFoldDB" id="A0AA38MP51"/>
<name>A0AA38MP51_9CUCU</name>
<organism evidence="2 3">
    <name type="scientific">Zophobas morio</name>
    <dbReference type="NCBI Taxonomy" id="2755281"/>
    <lineage>
        <taxon>Eukaryota</taxon>
        <taxon>Metazoa</taxon>
        <taxon>Ecdysozoa</taxon>
        <taxon>Arthropoda</taxon>
        <taxon>Hexapoda</taxon>
        <taxon>Insecta</taxon>
        <taxon>Pterygota</taxon>
        <taxon>Neoptera</taxon>
        <taxon>Endopterygota</taxon>
        <taxon>Coleoptera</taxon>
        <taxon>Polyphaga</taxon>
        <taxon>Cucujiformia</taxon>
        <taxon>Tenebrionidae</taxon>
        <taxon>Zophobas</taxon>
    </lineage>
</organism>
<feature type="transmembrane region" description="Helical" evidence="1">
    <location>
        <begin position="88"/>
        <end position="108"/>
    </location>
</feature>
<evidence type="ECO:0000313" key="2">
    <source>
        <dbReference type="EMBL" id="KAJ3665765.1"/>
    </source>
</evidence>
<dbReference type="EMBL" id="JALNTZ010000001">
    <property type="protein sequence ID" value="KAJ3665765.1"/>
    <property type="molecule type" value="Genomic_DNA"/>
</dbReference>
<keyword evidence="1" id="KW-0812">Transmembrane</keyword>